<dbReference type="SUPFAM" id="SSF55729">
    <property type="entry name" value="Acyl-CoA N-acyltransferases (Nat)"/>
    <property type="match status" value="1"/>
</dbReference>
<dbReference type="OrthoDB" id="9795188at2"/>
<feature type="domain" description="N-acetyltransferase" evidence="1">
    <location>
        <begin position="11"/>
        <end position="179"/>
    </location>
</feature>
<dbReference type="PATRIC" id="fig|33881.3.peg.2534"/>
<dbReference type="PANTHER" id="PTHR43441:SF10">
    <property type="entry name" value="ACETYLTRANSFERASE"/>
    <property type="match status" value="1"/>
</dbReference>
<dbReference type="GO" id="GO:0008999">
    <property type="term" value="F:protein-N-terminal-alanine acetyltransferase activity"/>
    <property type="evidence" value="ECO:0007669"/>
    <property type="project" value="TreeGrafter"/>
</dbReference>
<gene>
    <name evidence="2" type="ORF">NS184_01155</name>
</gene>
<evidence type="ECO:0000313" key="3">
    <source>
        <dbReference type="Proteomes" id="UP000078252"/>
    </source>
</evidence>
<dbReference type="Pfam" id="PF13302">
    <property type="entry name" value="Acetyltransf_3"/>
    <property type="match status" value="1"/>
</dbReference>
<protein>
    <recommendedName>
        <fullName evidence="1">N-acetyltransferase domain-containing protein</fullName>
    </recommendedName>
</protein>
<dbReference type="InterPro" id="IPR051908">
    <property type="entry name" value="Ribosomal_N-acetyltransferase"/>
</dbReference>
<dbReference type="InterPro" id="IPR016181">
    <property type="entry name" value="Acyl_CoA_acyltransferase"/>
</dbReference>
<dbReference type="PROSITE" id="PS51186">
    <property type="entry name" value="GNAT"/>
    <property type="match status" value="1"/>
</dbReference>
<proteinExistence type="predicted"/>
<comment type="caution">
    <text evidence="2">The sequence shown here is derived from an EMBL/GenBank/DDBJ whole genome shotgun (WGS) entry which is preliminary data.</text>
</comment>
<name>A0A175S3B1_9MICO</name>
<dbReference type="RefSeq" id="WP_058724315.1">
    <property type="nucleotide sequence ID" value="NZ_LDQC01000006.1"/>
</dbReference>
<dbReference type="AlphaFoldDB" id="A0A175S3B1"/>
<dbReference type="Proteomes" id="UP000078252">
    <property type="component" value="Unassembled WGS sequence"/>
</dbReference>
<sequence length="197" mass="21495">MDPVTLRTDRLVLSPPEESDADAVIAYATDPDVIAYTPVPVPYGDAEFVEWLERCRTGRAEGTRLAWGMRRAEDPRLLGTVELFGIADGSAEVGYAVHPDGRGHGFTTEAVSRVVDWAFTEPPHGLGLVRVQWRAIATNRASAAVARRVGMSFEGLRRSASVHRGRRHDEALAAVLRDDDRSAPQGWTASPYGWSAA</sequence>
<evidence type="ECO:0000259" key="1">
    <source>
        <dbReference type="PROSITE" id="PS51186"/>
    </source>
</evidence>
<dbReference type="GO" id="GO:0005737">
    <property type="term" value="C:cytoplasm"/>
    <property type="evidence" value="ECO:0007669"/>
    <property type="project" value="TreeGrafter"/>
</dbReference>
<dbReference type="GO" id="GO:1990189">
    <property type="term" value="F:protein N-terminal-serine acetyltransferase activity"/>
    <property type="evidence" value="ECO:0007669"/>
    <property type="project" value="TreeGrafter"/>
</dbReference>
<dbReference type="EMBL" id="LDQC01000006">
    <property type="protein sequence ID" value="KTR10915.1"/>
    <property type="molecule type" value="Genomic_DNA"/>
</dbReference>
<dbReference type="Gene3D" id="3.40.630.30">
    <property type="match status" value="1"/>
</dbReference>
<dbReference type="InterPro" id="IPR000182">
    <property type="entry name" value="GNAT_dom"/>
</dbReference>
<organism evidence="2 3">
    <name type="scientific">Curtobacterium luteum</name>
    <dbReference type="NCBI Taxonomy" id="33881"/>
    <lineage>
        <taxon>Bacteria</taxon>
        <taxon>Bacillati</taxon>
        <taxon>Actinomycetota</taxon>
        <taxon>Actinomycetes</taxon>
        <taxon>Micrococcales</taxon>
        <taxon>Microbacteriaceae</taxon>
        <taxon>Curtobacterium</taxon>
    </lineage>
</organism>
<reference evidence="2 3" key="1">
    <citation type="journal article" date="2016" name="Front. Microbiol.">
        <title>Genomic Resource of Rice Seed Associated Bacteria.</title>
        <authorList>
            <person name="Midha S."/>
            <person name="Bansal K."/>
            <person name="Sharma S."/>
            <person name="Kumar N."/>
            <person name="Patil P.P."/>
            <person name="Chaudhry V."/>
            <person name="Patil P.B."/>
        </authorList>
    </citation>
    <scope>NUCLEOTIDE SEQUENCE [LARGE SCALE GENOMIC DNA]</scope>
    <source>
        <strain evidence="2 3">NS184</strain>
    </source>
</reference>
<accession>A0A175S3B1</accession>
<dbReference type="STRING" id="33881.NS184_01155"/>
<evidence type="ECO:0000313" key="2">
    <source>
        <dbReference type="EMBL" id="KTR10915.1"/>
    </source>
</evidence>
<dbReference type="PANTHER" id="PTHR43441">
    <property type="entry name" value="RIBOSOMAL-PROTEIN-SERINE ACETYLTRANSFERASE"/>
    <property type="match status" value="1"/>
</dbReference>